<keyword evidence="2 8" id="KW-0812">Transmembrane</keyword>
<feature type="transmembrane region" description="Helical" evidence="8">
    <location>
        <begin position="538"/>
        <end position="558"/>
    </location>
</feature>
<accession>A0AAV5F1H9</accession>
<keyword evidence="5 7" id="KW-0040">ANK repeat</keyword>
<evidence type="ECO:0000256" key="2">
    <source>
        <dbReference type="ARBA" id="ARBA00022692"/>
    </source>
</evidence>
<dbReference type="Gene3D" id="1.25.40.20">
    <property type="entry name" value="Ankyrin repeat-containing domain"/>
    <property type="match status" value="1"/>
</dbReference>
<name>A0AAV5F1H9_ELECO</name>
<reference evidence="10" key="2">
    <citation type="submission" date="2021-12" db="EMBL/GenBank/DDBJ databases">
        <title>Resequencing data analysis of finger millet.</title>
        <authorList>
            <person name="Hatakeyama M."/>
            <person name="Aluri S."/>
            <person name="Balachadran M.T."/>
            <person name="Sivarajan S.R."/>
            <person name="Poveda L."/>
            <person name="Shimizu-Inatsugi R."/>
            <person name="Schlapbach R."/>
            <person name="Sreeman S.M."/>
            <person name="Shimizu K.K."/>
        </authorList>
    </citation>
    <scope>NUCLEOTIDE SEQUENCE</scope>
</reference>
<dbReference type="EMBL" id="BQKI01000080">
    <property type="protein sequence ID" value="GJN28170.1"/>
    <property type="molecule type" value="Genomic_DNA"/>
</dbReference>
<keyword evidence="11" id="KW-1185">Reference proteome</keyword>
<feature type="domain" description="PGG" evidence="9">
    <location>
        <begin position="426"/>
        <end position="531"/>
    </location>
</feature>
<dbReference type="Proteomes" id="UP001054889">
    <property type="component" value="Unassembled WGS sequence"/>
</dbReference>
<dbReference type="PROSITE" id="PS50297">
    <property type="entry name" value="ANK_REP_REGION"/>
    <property type="match status" value="1"/>
</dbReference>
<evidence type="ECO:0000256" key="3">
    <source>
        <dbReference type="ARBA" id="ARBA00022737"/>
    </source>
</evidence>
<evidence type="ECO:0000256" key="6">
    <source>
        <dbReference type="ARBA" id="ARBA00023136"/>
    </source>
</evidence>
<dbReference type="FunFam" id="1.25.40.20:FF:000486">
    <property type="entry name" value="Ankyrin repeat family protein"/>
    <property type="match status" value="1"/>
</dbReference>
<comment type="subcellular location">
    <subcellularLocation>
        <location evidence="1">Membrane</location>
        <topology evidence="1">Multi-pass membrane protein</topology>
    </subcellularLocation>
</comment>
<dbReference type="SUPFAM" id="SSF48403">
    <property type="entry name" value="Ankyrin repeat"/>
    <property type="match status" value="1"/>
</dbReference>
<evidence type="ECO:0000313" key="11">
    <source>
        <dbReference type="Proteomes" id="UP001054889"/>
    </source>
</evidence>
<dbReference type="InterPro" id="IPR026961">
    <property type="entry name" value="PGG_dom"/>
</dbReference>
<organism evidence="10 11">
    <name type="scientific">Eleusine coracana subsp. coracana</name>
    <dbReference type="NCBI Taxonomy" id="191504"/>
    <lineage>
        <taxon>Eukaryota</taxon>
        <taxon>Viridiplantae</taxon>
        <taxon>Streptophyta</taxon>
        <taxon>Embryophyta</taxon>
        <taxon>Tracheophyta</taxon>
        <taxon>Spermatophyta</taxon>
        <taxon>Magnoliopsida</taxon>
        <taxon>Liliopsida</taxon>
        <taxon>Poales</taxon>
        <taxon>Poaceae</taxon>
        <taxon>PACMAD clade</taxon>
        <taxon>Chloridoideae</taxon>
        <taxon>Cynodonteae</taxon>
        <taxon>Eleusininae</taxon>
        <taxon>Eleusine</taxon>
    </lineage>
</organism>
<keyword evidence="3" id="KW-0677">Repeat</keyword>
<feature type="transmembrane region" description="Helical" evidence="8">
    <location>
        <begin position="512"/>
        <end position="532"/>
    </location>
</feature>
<feature type="repeat" description="ANK" evidence="7">
    <location>
        <begin position="85"/>
        <end position="107"/>
    </location>
</feature>
<dbReference type="InterPro" id="IPR002110">
    <property type="entry name" value="Ankyrin_rpt"/>
</dbReference>
<evidence type="ECO:0000256" key="4">
    <source>
        <dbReference type="ARBA" id="ARBA00022989"/>
    </source>
</evidence>
<comment type="caution">
    <text evidence="10">The sequence shown here is derived from an EMBL/GenBank/DDBJ whole genome shotgun (WGS) entry which is preliminary data.</text>
</comment>
<dbReference type="PROSITE" id="PS50088">
    <property type="entry name" value="ANK_REPEAT"/>
    <property type="match status" value="1"/>
</dbReference>
<feature type="transmembrane region" description="Helical" evidence="8">
    <location>
        <begin position="468"/>
        <end position="492"/>
    </location>
</feature>
<evidence type="ECO:0000256" key="8">
    <source>
        <dbReference type="SAM" id="Phobius"/>
    </source>
</evidence>
<dbReference type="PANTHER" id="PTHR24186">
    <property type="entry name" value="PROTEIN PHOSPHATASE 1 REGULATORY SUBUNIT"/>
    <property type="match status" value="1"/>
</dbReference>
<feature type="transmembrane region" description="Helical" evidence="8">
    <location>
        <begin position="426"/>
        <end position="448"/>
    </location>
</feature>
<evidence type="ECO:0000259" key="9">
    <source>
        <dbReference type="Pfam" id="PF13962"/>
    </source>
</evidence>
<dbReference type="GO" id="GO:0005886">
    <property type="term" value="C:plasma membrane"/>
    <property type="evidence" value="ECO:0007669"/>
    <property type="project" value="TreeGrafter"/>
</dbReference>
<keyword evidence="6 8" id="KW-0472">Membrane</keyword>
<dbReference type="InterPro" id="IPR036770">
    <property type="entry name" value="Ankyrin_rpt-contain_sf"/>
</dbReference>
<dbReference type="AlphaFoldDB" id="A0AAV5F1H9"/>
<keyword evidence="4 8" id="KW-1133">Transmembrane helix</keyword>
<evidence type="ECO:0000313" key="10">
    <source>
        <dbReference type="EMBL" id="GJN28170.1"/>
    </source>
</evidence>
<dbReference type="PANTHER" id="PTHR24186:SF54">
    <property type="entry name" value="PGG DOMAIN-CONTAINING PROTEIN"/>
    <property type="match status" value="1"/>
</dbReference>
<gene>
    <name evidence="10" type="primary">gb16263</name>
    <name evidence="10" type="ORF">PR202_gb16263</name>
</gene>
<dbReference type="Pfam" id="PF13962">
    <property type="entry name" value="PGG"/>
    <property type="match status" value="1"/>
</dbReference>
<evidence type="ECO:0000256" key="1">
    <source>
        <dbReference type="ARBA" id="ARBA00004141"/>
    </source>
</evidence>
<reference evidence="10" key="1">
    <citation type="journal article" date="2018" name="DNA Res.">
        <title>Multiple hybrid de novo genome assembly of finger millet, an orphan allotetraploid crop.</title>
        <authorList>
            <person name="Hatakeyama M."/>
            <person name="Aluri S."/>
            <person name="Balachadran M.T."/>
            <person name="Sivarajan S.R."/>
            <person name="Patrignani A."/>
            <person name="Gruter S."/>
            <person name="Poveda L."/>
            <person name="Shimizu-Inatsugi R."/>
            <person name="Baeten J."/>
            <person name="Francoijs K.J."/>
            <person name="Nataraja K.N."/>
            <person name="Reddy Y.A.N."/>
            <person name="Phadnis S."/>
            <person name="Ravikumar R.L."/>
            <person name="Schlapbach R."/>
            <person name="Sreeman S.M."/>
            <person name="Shimizu K.K."/>
        </authorList>
    </citation>
    <scope>NUCLEOTIDE SEQUENCE</scope>
</reference>
<sequence>MAASTASSMANLSRGPWMDRRLLQAATSGDAASMKHLALHDPAVLLGTTPQGNTCLHISCIHGHGGLCMDVVVLNRSLLTAVNADGETPLLTAVTRGHVSLASFLLRCCRDQQLTVAILQLDKHGCNALHHAIRSGHRELALELIEAEPALSRVVNKYHESPMFIAVMRNYADICEKLLEIPDSTHGGAFGYNALHAAVRNGNAVIAKKIVETRPWLAKEENVEKSTPMHFAVLWDKIDVLRVLLEYDSSLGYIVNTENVPLLVSAAYRNHIGVAQEILKHCPDAPSYNMVDGWSCLHHAARNGRTEFVEFILRSQQLRKVINMRNSYGDCALHWAMNKCNPEMVAALLLHQDRDVTMLNNKGFTPTWILNSIREHAKTLNWNEISMLMLKAEPEYADVIYNLLQEAKDEVTENSRKNIKTLTQTYTSNTSLVAILIATITFAAAFTLPGGYSSDAGSEGLPVMTRKLAFQAFLIFDTLAMCSSLVVAFVCIIARREDFEFLLHYRSFTKKLMWFAFMATTTAFATGLYTVLAPRLQWLAIAIFVLSVFLPVLTKLVGEWPVLKLRFRLGRTFKSGLLDVV</sequence>
<dbReference type="SMART" id="SM00248">
    <property type="entry name" value="ANK"/>
    <property type="match status" value="9"/>
</dbReference>
<dbReference type="Pfam" id="PF12796">
    <property type="entry name" value="Ank_2"/>
    <property type="match status" value="3"/>
</dbReference>
<proteinExistence type="predicted"/>
<evidence type="ECO:0000256" key="7">
    <source>
        <dbReference type="PROSITE-ProRule" id="PRU00023"/>
    </source>
</evidence>
<evidence type="ECO:0000256" key="5">
    <source>
        <dbReference type="ARBA" id="ARBA00023043"/>
    </source>
</evidence>
<protein>
    <recommendedName>
        <fullName evidence="9">PGG domain-containing protein</fullName>
    </recommendedName>
</protein>